<evidence type="ECO:0000313" key="2">
    <source>
        <dbReference type="EMBL" id="RXG45929.1"/>
    </source>
</evidence>
<dbReference type="EMBL" id="RSDZ01000056">
    <property type="protein sequence ID" value="RXG45929.1"/>
    <property type="molecule type" value="Genomic_DNA"/>
</dbReference>
<accession>A0A444RXV1</accession>
<proteinExistence type="predicted"/>
<sequence>MDHCPLQPKASFASSPHSRNQLQLFSCRPPYAVDPTPPLWTDGCGSRQPSAAWHASHPGLPTTASSSSADPAHFLPQDSSFTLEQCLCEPDLSSALSTRESHAYKRRGTANGVSHRIVRWADNVLRGSFHEKDTIHSFWPIEEQ</sequence>
<gene>
    <name evidence="2" type="ORF">VDGE_30462</name>
</gene>
<reference evidence="2 3" key="1">
    <citation type="submission" date="2018-12" db="EMBL/GenBank/DDBJ databases">
        <title>Genome of Verticillium dahliae isolate Getta Getta.</title>
        <authorList>
            <person name="Gardiner D.M."/>
        </authorList>
    </citation>
    <scope>NUCLEOTIDE SEQUENCE [LARGE SCALE GENOMIC DNA]</scope>
    <source>
        <strain evidence="2 3">Getta Getta</strain>
    </source>
</reference>
<feature type="region of interest" description="Disordered" evidence="1">
    <location>
        <begin position="43"/>
        <end position="69"/>
    </location>
</feature>
<name>A0A444RXV1_VERDA</name>
<evidence type="ECO:0000313" key="3">
    <source>
        <dbReference type="Proteomes" id="UP000288725"/>
    </source>
</evidence>
<dbReference type="Proteomes" id="UP000288725">
    <property type="component" value="Unassembled WGS sequence"/>
</dbReference>
<evidence type="ECO:0000256" key="1">
    <source>
        <dbReference type="SAM" id="MobiDB-lite"/>
    </source>
</evidence>
<organism evidence="2 3">
    <name type="scientific">Verticillium dahliae</name>
    <name type="common">Verticillium wilt</name>
    <dbReference type="NCBI Taxonomy" id="27337"/>
    <lineage>
        <taxon>Eukaryota</taxon>
        <taxon>Fungi</taxon>
        <taxon>Dikarya</taxon>
        <taxon>Ascomycota</taxon>
        <taxon>Pezizomycotina</taxon>
        <taxon>Sordariomycetes</taxon>
        <taxon>Hypocreomycetidae</taxon>
        <taxon>Glomerellales</taxon>
        <taxon>Plectosphaerellaceae</taxon>
        <taxon>Verticillium</taxon>
    </lineage>
</organism>
<dbReference type="AlphaFoldDB" id="A0A444RXV1"/>
<protein>
    <submittedName>
        <fullName evidence="2">Uncharacterized protein</fullName>
    </submittedName>
</protein>
<comment type="caution">
    <text evidence="2">The sequence shown here is derived from an EMBL/GenBank/DDBJ whole genome shotgun (WGS) entry which is preliminary data.</text>
</comment>